<keyword evidence="3 10" id="KW-0444">Lipid biosynthesis</keyword>
<dbReference type="SUPFAM" id="SSF51735">
    <property type="entry name" value="NAD(P)-binding Rossmann-fold domains"/>
    <property type="match status" value="1"/>
</dbReference>
<dbReference type="GO" id="GO:0016020">
    <property type="term" value="C:membrane"/>
    <property type="evidence" value="ECO:0007669"/>
    <property type="project" value="UniProtKB-SubCell"/>
</dbReference>
<feature type="domain" description="Thioester reductase (TE)" evidence="12">
    <location>
        <begin position="18"/>
        <end position="287"/>
    </location>
</feature>
<dbReference type="CDD" id="cd05236">
    <property type="entry name" value="FAR-N_SDR_e"/>
    <property type="match status" value="1"/>
</dbReference>
<dbReference type="InterPro" id="IPR036291">
    <property type="entry name" value="NAD(P)-bd_dom_sf"/>
</dbReference>
<keyword evidence="7 10" id="KW-0443">Lipid metabolism</keyword>
<keyword evidence="5 10" id="KW-0521">NADP</keyword>
<feature type="domain" description="Fatty acyl-CoA reductase C-terminal" evidence="11">
    <location>
        <begin position="361"/>
        <end position="453"/>
    </location>
</feature>
<keyword evidence="14" id="KW-1185">Reference proteome</keyword>
<dbReference type="PANTHER" id="PTHR11011">
    <property type="entry name" value="MALE STERILITY PROTEIN 2-RELATED"/>
    <property type="match status" value="1"/>
</dbReference>
<dbReference type="FunFam" id="3.40.50.720:FF:000143">
    <property type="entry name" value="Fatty acyl-CoA reductase"/>
    <property type="match status" value="1"/>
</dbReference>
<comment type="similarity">
    <text evidence="2 10">Belongs to the fatty acyl-CoA reductase family.</text>
</comment>
<comment type="catalytic activity">
    <reaction evidence="9 10">
        <text>a long-chain fatty acyl-CoA + 2 NADPH + 2 H(+) = a long-chain primary fatty alcohol + 2 NADP(+) + CoA</text>
        <dbReference type="Rhea" id="RHEA:52716"/>
        <dbReference type="ChEBI" id="CHEBI:15378"/>
        <dbReference type="ChEBI" id="CHEBI:57287"/>
        <dbReference type="ChEBI" id="CHEBI:57783"/>
        <dbReference type="ChEBI" id="CHEBI:58349"/>
        <dbReference type="ChEBI" id="CHEBI:77396"/>
        <dbReference type="ChEBI" id="CHEBI:83139"/>
        <dbReference type="EC" id="1.2.1.84"/>
    </reaction>
</comment>
<evidence type="ECO:0000256" key="9">
    <source>
        <dbReference type="ARBA" id="ARBA00052530"/>
    </source>
</evidence>
<dbReference type="EMBL" id="JADBJN010000003">
    <property type="protein sequence ID" value="KAG5672196.1"/>
    <property type="molecule type" value="Genomic_DNA"/>
</dbReference>
<evidence type="ECO:0000256" key="10">
    <source>
        <dbReference type="RuleBase" id="RU363097"/>
    </source>
</evidence>
<keyword evidence="4 10" id="KW-0812">Transmembrane</keyword>
<dbReference type="Proteomes" id="UP001107558">
    <property type="component" value="Chromosome 3"/>
</dbReference>
<dbReference type="GO" id="GO:0080019">
    <property type="term" value="F:alcohol-forming very long-chain fatty acyl-CoA reductase activity"/>
    <property type="evidence" value="ECO:0007669"/>
    <property type="project" value="InterPro"/>
</dbReference>
<keyword evidence="6 10" id="KW-1133">Transmembrane helix</keyword>
<keyword evidence="10" id="KW-0560">Oxidoreductase</keyword>
<evidence type="ECO:0000256" key="4">
    <source>
        <dbReference type="ARBA" id="ARBA00022692"/>
    </source>
</evidence>
<dbReference type="GO" id="GO:0005777">
    <property type="term" value="C:peroxisome"/>
    <property type="evidence" value="ECO:0007669"/>
    <property type="project" value="TreeGrafter"/>
</dbReference>
<sequence>MSKQISISEFYSNKCVFITGGTGFIGKIIVEKLLRSCPEVDTIYLLARQKKNKKASERIQEITNSPLFDVVRKNNSEAFQKICLMEGDIIKENLGLSENDQKIFFNKINVIIHAAATIYFNDPLKVAITANLISVQELMKLSRKVQKLDSFVYVSTAYTNWFEKDVKEIIYKPKYDPNKVIEMCKTLSDEELEKEIPSIGKHVNTYTFSKSLAEYLIFQEGNDLPIAIVRPSVVTTSNKEPFSGWVDNWGGATHSLFMAAKGVFKYPHMRSDYIFDIIPCDITVNMILAASWKVGTDMNSRNSSPQVYNCSSSSINPIYFKELYEGFIENARKYPCSEVLSYPKIKFFRSHLPSDCAVFVYQKIPAFLCDFVLTLAGKKPKFVKIIDFVYSNYNSAKWATTNKIIFHSENPVRLMNSMSQKDLQEFDFDVRKISWSKFIENSYFGVRKFMGKEKSDNFPVLRKKIQRIKYVQYIATGSLIVGSMFLLNKTQIFRSNKES</sequence>
<evidence type="ECO:0000313" key="14">
    <source>
        <dbReference type="Proteomes" id="UP001107558"/>
    </source>
</evidence>
<dbReference type="PANTHER" id="PTHR11011:SF116">
    <property type="entry name" value="FATTY ACYL-COA REDUCTASE CG5065-RELATED"/>
    <property type="match status" value="1"/>
</dbReference>
<keyword evidence="8 10" id="KW-0472">Membrane</keyword>
<evidence type="ECO:0000256" key="1">
    <source>
        <dbReference type="ARBA" id="ARBA00004141"/>
    </source>
</evidence>
<evidence type="ECO:0000259" key="11">
    <source>
        <dbReference type="Pfam" id="PF03015"/>
    </source>
</evidence>
<evidence type="ECO:0000256" key="8">
    <source>
        <dbReference type="ARBA" id="ARBA00023136"/>
    </source>
</evidence>
<comment type="subcellular location">
    <subcellularLocation>
        <location evidence="1">Membrane</location>
        <topology evidence="1">Multi-pass membrane protein</topology>
    </subcellularLocation>
</comment>
<evidence type="ECO:0000259" key="12">
    <source>
        <dbReference type="Pfam" id="PF07993"/>
    </source>
</evidence>
<feature type="transmembrane region" description="Helical" evidence="10">
    <location>
        <begin position="470"/>
        <end position="487"/>
    </location>
</feature>
<evidence type="ECO:0000256" key="3">
    <source>
        <dbReference type="ARBA" id="ARBA00022516"/>
    </source>
</evidence>
<protein>
    <recommendedName>
        <fullName evidence="10">Fatty acyl-CoA reductase</fullName>
        <ecNumber evidence="10">1.2.1.84</ecNumber>
    </recommendedName>
</protein>
<dbReference type="GO" id="GO:0102965">
    <property type="term" value="F:alcohol-forming long-chain fatty acyl-CoA reductase activity"/>
    <property type="evidence" value="ECO:0007669"/>
    <property type="project" value="UniProtKB-EC"/>
</dbReference>
<dbReference type="Pfam" id="PF03015">
    <property type="entry name" value="Sterile"/>
    <property type="match status" value="1"/>
</dbReference>
<dbReference type="InterPro" id="IPR013120">
    <property type="entry name" value="FAR_NAD-bd"/>
</dbReference>
<reference evidence="13" key="1">
    <citation type="submission" date="2021-03" db="EMBL/GenBank/DDBJ databases">
        <title>Chromosome level genome of the anhydrobiotic midge Polypedilum vanderplanki.</title>
        <authorList>
            <person name="Yoshida Y."/>
            <person name="Kikawada T."/>
            <person name="Gusev O."/>
        </authorList>
    </citation>
    <scope>NUCLEOTIDE SEQUENCE</scope>
    <source>
        <strain evidence="13">NIAS01</strain>
        <tissue evidence="13">Whole body or cell culture</tissue>
    </source>
</reference>
<dbReference type="InterPro" id="IPR026055">
    <property type="entry name" value="FAR"/>
</dbReference>
<evidence type="ECO:0000256" key="6">
    <source>
        <dbReference type="ARBA" id="ARBA00022989"/>
    </source>
</evidence>
<evidence type="ECO:0000313" key="13">
    <source>
        <dbReference type="EMBL" id="KAG5672196.1"/>
    </source>
</evidence>
<dbReference type="Gene3D" id="3.40.50.720">
    <property type="entry name" value="NAD(P)-binding Rossmann-like Domain"/>
    <property type="match status" value="1"/>
</dbReference>
<gene>
    <name evidence="13" type="ORF">PVAND_002346</name>
</gene>
<dbReference type="CDD" id="cd09071">
    <property type="entry name" value="FAR_C"/>
    <property type="match status" value="1"/>
</dbReference>
<name>A0A9J6BQP6_POLVA</name>
<comment type="function">
    <text evidence="10">Catalyzes the reduction of fatty acyl-CoA to fatty alcohols.</text>
</comment>
<dbReference type="GO" id="GO:0035336">
    <property type="term" value="P:long-chain fatty-acyl-CoA metabolic process"/>
    <property type="evidence" value="ECO:0007669"/>
    <property type="project" value="TreeGrafter"/>
</dbReference>
<accession>A0A9J6BQP6</accession>
<organism evidence="13 14">
    <name type="scientific">Polypedilum vanderplanki</name>
    <name type="common">Sleeping chironomid midge</name>
    <dbReference type="NCBI Taxonomy" id="319348"/>
    <lineage>
        <taxon>Eukaryota</taxon>
        <taxon>Metazoa</taxon>
        <taxon>Ecdysozoa</taxon>
        <taxon>Arthropoda</taxon>
        <taxon>Hexapoda</taxon>
        <taxon>Insecta</taxon>
        <taxon>Pterygota</taxon>
        <taxon>Neoptera</taxon>
        <taxon>Endopterygota</taxon>
        <taxon>Diptera</taxon>
        <taxon>Nematocera</taxon>
        <taxon>Chironomoidea</taxon>
        <taxon>Chironomidae</taxon>
        <taxon>Chironominae</taxon>
        <taxon>Polypedilum</taxon>
        <taxon>Polypedilum</taxon>
    </lineage>
</organism>
<dbReference type="AlphaFoldDB" id="A0A9J6BQP6"/>
<dbReference type="EC" id="1.2.1.84" evidence="10"/>
<evidence type="ECO:0000256" key="2">
    <source>
        <dbReference type="ARBA" id="ARBA00005928"/>
    </source>
</evidence>
<comment type="caution">
    <text evidence="13">The sequence shown here is derived from an EMBL/GenBank/DDBJ whole genome shotgun (WGS) entry which is preliminary data.</text>
</comment>
<dbReference type="Pfam" id="PF07993">
    <property type="entry name" value="NAD_binding_4"/>
    <property type="match status" value="1"/>
</dbReference>
<evidence type="ECO:0000256" key="7">
    <source>
        <dbReference type="ARBA" id="ARBA00023098"/>
    </source>
</evidence>
<proteinExistence type="inferred from homology"/>
<dbReference type="InterPro" id="IPR033640">
    <property type="entry name" value="FAR_C"/>
</dbReference>
<dbReference type="OrthoDB" id="429813at2759"/>
<evidence type="ECO:0000256" key="5">
    <source>
        <dbReference type="ARBA" id="ARBA00022857"/>
    </source>
</evidence>